<feature type="region of interest" description="Disordered" evidence="2">
    <location>
        <begin position="155"/>
        <end position="175"/>
    </location>
</feature>
<evidence type="ECO:0000259" key="3">
    <source>
        <dbReference type="PROSITE" id="PS51194"/>
    </source>
</evidence>
<evidence type="ECO:0000256" key="1">
    <source>
        <dbReference type="ARBA" id="ARBA00022884"/>
    </source>
</evidence>
<dbReference type="InterPro" id="IPR027417">
    <property type="entry name" value="P-loop_NTPase"/>
</dbReference>
<dbReference type="Gene3D" id="3.40.50.300">
    <property type="entry name" value="P-loop containing nucleotide triphosphate hydrolases"/>
    <property type="match status" value="1"/>
</dbReference>
<sequence length="175" mass="19570">MVKAESEKMSRLQNILGDLARDKQKAIVFCNTRRTVDMRAKDLDKAGFRVTTLHGGKSQEQREVSLDGFRNRQFGVLVAADLAARGIDVPDVAHVINYEMPGSIQSYTHRIGRTGRAGNKGVATSFLTLHDTDIFYHLKQMLVQSNSYVPPELAKHKASKFKPASVPTDRPPRHK</sequence>
<keyword evidence="5" id="KW-1185">Reference proteome</keyword>
<protein>
    <recommendedName>
        <fullName evidence="3">Helicase C-terminal domain-containing protein</fullName>
    </recommendedName>
</protein>
<gene>
    <name evidence="4" type="primary">gb10304</name>
    <name evidence="4" type="ORF">PR202_gb10304</name>
</gene>
<dbReference type="GO" id="GO:0003723">
    <property type="term" value="F:RNA binding"/>
    <property type="evidence" value="ECO:0007669"/>
    <property type="project" value="UniProtKB-KW"/>
</dbReference>
<proteinExistence type="predicted"/>
<evidence type="ECO:0000313" key="4">
    <source>
        <dbReference type="EMBL" id="GJN22709.1"/>
    </source>
</evidence>
<name>A0AAV5EH85_ELECO</name>
<dbReference type="AlphaFoldDB" id="A0AAV5EH85"/>
<dbReference type="PROSITE" id="PS51194">
    <property type="entry name" value="HELICASE_CTER"/>
    <property type="match status" value="1"/>
</dbReference>
<dbReference type="SMART" id="SM00490">
    <property type="entry name" value="HELICc"/>
    <property type="match status" value="1"/>
</dbReference>
<dbReference type="Proteomes" id="UP001054889">
    <property type="component" value="Unassembled WGS sequence"/>
</dbReference>
<accession>A0AAV5EH85</accession>
<dbReference type="PANTHER" id="PTHR47958">
    <property type="entry name" value="ATP-DEPENDENT RNA HELICASE DBP3"/>
    <property type="match status" value="1"/>
</dbReference>
<dbReference type="CDD" id="cd18787">
    <property type="entry name" value="SF2_C_DEAD"/>
    <property type="match status" value="1"/>
</dbReference>
<dbReference type="Pfam" id="PF00271">
    <property type="entry name" value="Helicase_C"/>
    <property type="match status" value="1"/>
</dbReference>
<evidence type="ECO:0000256" key="2">
    <source>
        <dbReference type="SAM" id="MobiDB-lite"/>
    </source>
</evidence>
<reference evidence="4" key="1">
    <citation type="journal article" date="2018" name="DNA Res.">
        <title>Multiple hybrid de novo genome assembly of finger millet, an orphan allotetraploid crop.</title>
        <authorList>
            <person name="Hatakeyama M."/>
            <person name="Aluri S."/>
            <person name="Balachadran M.T."/>
            <person name="Sivarajan S.R."/>
            <person name="Patrignani A."/>
            <person name="Gruter S."/>
            <person name="Poveda L."/>
            <person name="Shimizu-Inatsugi R."/>
            <person name="Baeten J."/>
            <person name="Francoijs K.J."/>
            <person name="Nataraja K.N."/>
            <person name="Reddy Y.A.N."/>
            <person name="Phadnis S."/>
            <person name="Ravikumar R.L."/>
            <person name="Schlapbach R."/>
            <person name="Sreeman S.M."/>
            <person name="Shimizu K.K."/>
        </authorList>
    </citation>
    <scope>NUCLEOTIDE SEQUENCE</scope>
</reference>
<dbReference type="SUPFAM" id="SSF52540">
    <property type="entry name" value="P-loop containing nucleoside triphosphate hydrolases"/>
    <property type="match status" value="1"/>
</dbReference>
<keyword evidence="1" id="KW-0694">RNA-binding</keyword>
<dbReference type="EMBL" id="BQKI01000076">
    <property type="protein sequence ID" value="GJN22709.1"/>
    <property type="molecule type" value="Genomic_DNA"/>
</dbReference>
<evidence type="ECO:0000313" key="5">
    <source>
        <dbReference type="Proteomes" id="UP001054889"/>
    </source>
</evidence>
<dbReference type="InterPro" id="IPR001650">
    <property type="entry name" value="Helicase_C-like"/>
</dbReference>
<comment type="caution">
    <text evidence="4">The sequence shown here is derived from an EMBL/GenBank/DDBJ whole genome shotgun (WGS) entry which is preliminary data.</text>
</comment>
<organism evidence="4 5">
    <name type="scientific">Eleusine coracana subsp. coracana</name>
    <dbReference type="NCBI Taxonomy" id="191504"/>
    <lineage>
        <taxon>Eukaryota</taxon>
        <taxon>Viridiplantae</taxon>
        <taxon>Streptophyta</taxon>
        <taxon>Embryophyta</taxon>
        <taxon>Tracheophyta</taxon>
        <taxon>Spermatophyta</taxon>
        <taxon>Magnoliopsida</taxon>
        <taxon>Liliopsida</taxon>
        <taxon>Poales</taxon>
        <taxon>Poaceae</taxon>
        <taxon>PACMAD clade</taxon>
        <taxon>Chloridoideae</taxon>
        <taxon>Cynodonteae</taxon>
        <taxon>Eleusininae</taxon>
        <taxon>Eleusine</taxon>
    </lineage>
</organism>
<feature type="domain" description="Helicase C-terminal" evidence="3">
    <location>
        <begin position="11"/>
        <end position="157"/>
    </location>
</feature>
<reference evidence="4" key="2">
    <citation type="submission" date="2021-12" db="EMBL/GenBank/DDBJ databases">
        <title>Resequencing data analysis of finger millet.</title>
        <authorList>
            <person name="Hatakeyama M."/>
            <person name="Aluri S."/>
            <person name="Balachadran M.T."/>
            <person name="Sivarajan S.R."/>
            <person name="Poveda L."/>
            <person name="Shimizu-Inatsugi R."/>
            <person name="Schlapbach R."/>
            <person name="Sreeman S.M."/>
            <person name="Shimizu K.K."/>
        </authorList>
    </citation>
    <scope>NUCLEOTIDE SEQUENCE</scope>
</reference>